<evidence type="ECO:0000313" key="2">
    <source>
        <dbReference type="Proteomes" id="UP000004995"/>
    </source>
</evidence>
<dbReference type="InParanoid" id="K3ZGI3"/>
<protein>
    <submittedName>
        <fullName evidence="1">Uncharacterized protein</fullName>
    </submittedName>
</protein>
<dbReference type="Proteomes" id="UP000004995">
    <property type="component" value="Unassembled WGS sequence"/>
</dbReference>
<dbReference type="EnsemblPlants" id="KQL15098">
    <property type="protein sequence ID" value="KQL15098"/>
    <property type="gene ID" value="SETIT_025685mg"/>
</dbReference>
<dbReference type="AlphaFoldDB" id="K3ZGI3"/>
<dbReference type="EMBL" id="AGNK02001654">
    <property type="status" value="NOT_ANNOTATED_CDS"/>
    <property type="molecule type" value="Genomic_DNA"/>
</dbReference>
<sequence length="46" mass="5496">MWKIHFAFPQLNVKLEHEFIDKSIYGGFWETVVAGVIRILPYKIFI</sequence>
<keyword evidence="2" id="KW-1185">Reference proteome</keyword>
<dbReference type="HOGENOM" id="CLU_3192280_0_0_1"/>
<proteinExistence type="predicted"/>
<accession>K3ZGI3</accession>
<reference evidence="2" key="1">
    <citation type="journal article" date="2012" name="Nat. Biotechnol.">
        <title>Reference genome sequence of the model plant Setaria.</title>
        <authorList>
            <person name="Bennetzen J.L."/>
            <person name="Schmutz J."/>
            <person name="Wang H."/>
            <person name="Percifield R."/>
            <person name="Hawkins J."/>
            <person name="Pontaroli A.C."/>
            <person name="Estep M."/>
            <person name="Feng L."/>
            <person name="Vaughn J.N."/>
            <person name="Grimwood J."/>
            <person name="Jenkins J."/>
            <person name="Barry K."/>
            <person name="Lindquist E."/>
            <person name="Hellsten U."/>
            <person name="Deshpande S."/>
            <person name="Wang X."/>
            <person name="Wu X."/>
            <person name="Mitros T."/>
            <person name="Triplett J."/>
            <person name="Yang X."/>
            <person name="Ye C.Y."/>
            <person name="Mauro-Herrera M."/>
            <person name="Wang L."/>
            <person name="Li P."/>
            <person name="Sharma M."/>
            <person name="Sharma R."/>
            <person name="Ronald P.C."/>
            <person name="Panaud O."/>
            <person name="Kellogg E.A."/>
            <person name="Brutnell T.P."/>
            <person name="Doust A.N."/>
            <person name="Tuskan G.A."/>
            <person name="Rokhsar D."/>
            <person name="Devos K.M."/>
        </authorList>
    </citation>
    <scope>NUCLEOTIDE SEQUENCE [LARGE SCALE GENOMIC DNA]</scope>
    <source>
        <strain evidence="2">cv. Yugu1</strain>
    </source>
</reference>
<dbReference type="Gramene" id="KQL15098">
    <property type="protein sequence ID" value="KQL15098"/>
    <property type="gene ID" value="SETIT_025685mg"/>
</dbReference>
<name>K3ZGI3_SETIT</name>
<organism evidence="1 2">
    <name type="scientific">Setaria italica</name>
    <name type="common">Foxtail millet</name>
    <name type="synonym">Panicum italicum</name>
    <dbReference type="NCBI Taxonomy" id="4555"/>
    <lineage>
        <taxon>Eukaryota</taxon>
        <taxon>Viridiplantae</taxon>
        <taxon>Streptophyta</taxon>
        <taxon>Embryophyta</taxon>
        <taxon>Tracheophyta</taxon>
        <taxon>Spermatophyta</taxon>
        <taxon>Magnoliopsida</taxon>
        <taxon>Liliopsida</taxon>
        <taxon>Poales</taxon>
        <taxon>Poaceae</taxon>
        <taxon>PACMAD clade</taxon>
        <taxon>Panicoideae</taxon>
        <taxon>Panicodae</taxon>
        <taxon>Paniceae</taxon>
        <taxon>Cenchrinae</taxon>
        <taxon>Setaria</taxon>
    </lineage>
</organism>
<evidence type="ECO:0000313" key="1">
    <source>
        <dbReference type="EnsemblPlants" id="KQL15098"/>
    </source>
</evidence>
<reference evidence="1" key="2">
    <citation type="submission" date="2018-08" db="UniProtKB">
        <authorList>
            <consortium name="EnsemblPlants"/>
        </authorList>
    </citation>
    <scope>IDENTIFICATION</scope>
    <source>
        <strain evidence="1">Yugu1</strain>
    </source>
</reference>